<dbReference type="InterPro" id="IPR000731">
    <property type="entry name" value="SSD"/>
</dbReference>
<evidence type="ECO:0000256" key="2">
    <source>
        <dbReference type="ARBA" id="ARBA00007661"/>
    </source>
</evidence>
<feature type="compositionally biased region" description="Low complexity" evidence="10">
    <location>
        <begin position="594"/>
        <end position="611"/>
    </location>
</feature>
<dbReference type="SUPFAM" id="SSF55035">
    <property type="entry name" value="NAD-binding domain of HMG-CoA reductase"/>
    <property type="match status" value="1"/>
</dbReference>
<dbReference type="UniPathway" id="UPA00058">
    <property type="reaction ID" value="UER00103"/>
</dbReference>
<keyword evidence="4 9" id="KW-0256">Endoplasmic reticulum</keyword>
<dbReference type="FunFam" id="3.30.70.420:FF:000001">
    <property type="entry name" value="3-hydroxy-3-methylglutaryl coenzyme A reductase"/>
    <property type="match status" value="1"/>
</dbReference>
<dbReference type="GO" id="GO:0005778">
    <property type="term" value="C:peroxisomal membrane"/>
    <property type="evidence" value="ECO:0007669"/>
    <property type="project" value="TreeGrafter"/>
</dbReference>
<evidence type="ECO:0000256" key="6">
    <source>
        <dbReference type="ARBA" id="ARBA00022989"/>
    </source>
</evidence>
<dbReference type="FunCoup" id="A0A165JID3">
    <property type="interactions" value="212"/>
</dbReference>
<evidence type="ECO:0000313" key="13">
    <source>
        <dbReference type="Proteomes" id="UP000077266"/>
    </source>
</evidence>
<feature type="region of interest" description="Disordered" evidence="10">
    <location>
        <begin position="1138"/>
        <end position="1196"/>
    </location>
</feature>
<dbReference type="InterPro" id="IPR009023">
    <property type="entry name" value="HMG_CoA_Rdtase_NAD(P)-bd_sf"/>
</dbReference>
<feature type="transmembrane region" description="Helical" evidence="9">
    <location>
        <begin position="352"/>
        <end position="378"/>
    </location>
</feature>
<dbReference type="Gene3D" id="3.30.70.420">
    <property type="entry name" value="Hydroxymethylglutaryl-CoA reductase, class I/II, NAD/NADP-binding domain"/>
    <property type="match status" value="1"/>
</dbReference>
<dbReference type="FunFam" id="3.90.770.10:FF:000001">
    <property type="entry name" value="3-hydroxy-3-methylglutaryl coenzyme A reductase"/>
    <property type="match status" value="1"/>
</dbReference>
<evidence type="ECO:0000256" key="1">
    <source>
        <dbReference type="ARBA" id="ARBA00004477"/>
    </source>
</evidence>
<dbReference type="InterPro" id="IPR009029">
    <property type="entry name" value="HMG_CoA_Rdtase_sub-bd_dom_sf"/>
</dbReference>
<gene>
    <name evidence="12" type="ORF">EXIGLDRAFT_834713</name>
</gene>
<dbReference type="Gene3D" id="3.90.770.10">
    <property type="entry name" value="3-hydroxy-3-methylglutaryl-coenzyme A Reductase, Chain A, domain 2"/>
    <property type="match status" value="1"/>
</dbReference>
<dbReference type="PANTHER" id="PTHR10572">
    <property type="entry name" value="3-HYDROXY-3-METHYLGLUTARYL-COENZYME A REDUCTASE"/>
    <property type="match status" value="1"/>
</dbReference>
<accession>A0A165JID3</accession>
<dbReference type="GO" id="GO:0004420">
    <property type="term" value="F:hydroxymethylglutaryl-CoA reductase (NADPH) activity"/>
    <property type="evidence" value="ECO:0007669"/>
    <property type="project" value="UniProtKB-EC"/>
</dbReference>
<dbReference type="Gene3D" id="1.10.3270.10">
    <property type="entry name" value="HMGR, N-terminal domain"/>
    <property type="match status" value="1"/>
</dbReference>
<keyword evidence="6 9" id="KW-1133">Transmembrane helix</keyword>
<feature type="compositionally biased region" description="Low complexity" evidence="10">
    <location>
        <begin position="1178"/>
        <end position="1187"/>
    </location>
</feature>
<feature type="compositionally biased region" description="Polar residues" evidence="10">
    <location>
        <begin position="1142"/>
        <end position="1152"/>
    </location>
</feature>
<dbReference type="EC" id="1.1.1.34" evidence="9"/>
<protein>
    <recommendedName>
        <fullName evidence="9">3-hydroxy-3-methylglutaryl coenzyme A reductase</fullName>
        <shortName evidence="9">HMG-CoA reductase</shortName>
        <ecNumber evidence="9">1.1.1.34</ecNumber>
    </recommendedName>
</protein>
<evidence type="ECO:0000256" key="3">
    <source>
        <dbReference type="ARBA" id="ARBA00022692"/>
    </source>
</evidence>
<comment type="subcellular location">
    <subcellularLocation>
        <location evidence="1 9">Endoplasmic reticulum membrane</location>
        <topology evidence="1 9">Multi-pass membrane protein</topology>
    </subcellularLocation>
</comment>
<comment type="similarity">
    <text evidence="2 9">Belongs to the HMG-CoA reductase family.</text>
</comment>
<comment type="catalytic activity">
    <reaction evidence="9">
        <text>(R)-mevalonate + 2 NADP(+) + CoA = (3S)-3-hydroxy-3-methylglutaryl-CoA + 2 NADPH + 2 H(+)</text>
        <dbReference type="Rhea" id="RHEA:15989"/>
        <dbReference type="ChEBI" id="CHEBI:15378"/>
        <dbReference type="ChEBI" id="CHEBI:36464"/>
        <dbReference type="ChEBI" id="CHEBI:43074"/>
        <dbReference type="ChEBI" id="CHEBI:57287"/>
        <dbReference type="ChEBI" id="CHEBI:57783"/>
        <dbReference type="ChEBI" id="CHEBI:58349"/>
        <dbReference type="EC" id="1.1.1.34"/>
    </reaction>
</comment>
<dbReference type="AlphaFoldDB" id="A0A165JID3"/>
<evidence type="ECO:0000313" key="12">
    <source>
        <dbReference type="EMBL" id="KZV94884.1"/>
    </source>
</evidence>
<dbReference type="SUPFAM" id="SSF56542">
    <property type="entry name" value="Substrate-binding domain of HMG-CoA reductase"/>
    <property type="match status" value="1"/>
</dbReference>
<dbReference type="GO" id="GO:0006696">
    <property type="term" value="P:ergosterol biosynthetic process"/>
    <property type="evidence" value="ECO:0007669"/>
    <property type="project" value="TreeGrafter"/>
</dbReference>
<organism evidence="12 13">
    <name type="scientific">Exidia glandulosa HHB12029</name>
    <dbReference type="NCBI Taxonomy" id="1314781"/>
    <lineage>
        <taxon>Eukaryota</taxon>
        <taxon>Fungi</taxon>
        <taxon>Dikarya</taxon>
        <taxon>Basidiomycota</taxon>
        <taxon>Agaricomycotina</taxon>
        <taxon>Agaricomycetes</taxon>
        <taxon>Auriculariales</taxon>
        <taxon>Exidiaceae</taxon>
        <taxon>Exidia</taxon>
    </lineage>
</organism>
<sequence length="1196" mass="128302">MLRPFIRSLSFWPSSHPTESIVAYFVLTTLAYFHVLHAVKHSQFFQPAVQTWRPAVALLPFSHDAWIPVPEHDWDTRASGGVEVQQLVVALDAPKGLRLDSDALFHVLNFSDHLASKSSAPTACYRADGACFTHPPSVSPSKRAAVLTHVFRRGGRAQFLKQWAITPKSPARVIAQDGAGMTFTYEPSRKETIAEMKSSKWVAYALQAFVLRFWDLAKQADSADIFVVLIGYVLMHLTFVNLFLKARKISKSAWVAPLILISSTSALLLALAFAHVLQIPLDPVSLSEALPFLVVTVGFDKPLRLAMTLLSRNKSDADAVERVGSPILRDYLLEIAILSLGAMSKIPGLRELCALAALILACDAFAMFTFFVAVLRIIGIVNAPEPLRIETSTRRSPTRSEKPPAKRDVSVVADRKSTLARLKLLLIISFLTLHILNLVTTLTPAAALSRSNRSTRSTRTRKVDITSPTVAPVLDAIAATRPAGAGDILVRVSPPITIRAVPTTAWIAAAKAASVDEGVTLPDEYDDVLEVEVKEKPSTMSAEPLSTMKLFHMAEQPVVGKWLVLALAASIFLNGYLLKTQPSTRHVTQRKPKSTATTPAANGNAPASPTSYFSATANGKRPTESWPVGTARPTEKEVAKDKDHVKEFWALSSKPHAPSETILALPPTVSFAPNVIAAPIPSLPFNVPTASLPPAEEDEEDGAKVTSNDTVRSLEECIRIFESGPRGVDMLNDEEIILLAQTGKIAAYALEKVLGDFERAVLIRRALISRSSRTKSLEGSEVPFQNYDYARVLGACCENVIGYMPIPLGIAGPLKIDGVLYPIPMATAEGTLVASTSRGCKALNAGGGVTTVLTQDGMTRGPAIEFPSIVEAARAKRWIDSPEGAKTLQDAFDSTSRFARLQQLKCALAGRTLFVRFATSTGDAMGMNMISKGTEKALEVMAQQFPEMQVLALSGNYCTDKKPAAINWIEGRGKSVVAEAIIPGKIVRTVLKTTVQALCNLNIKKNLVGSAMAGSIGGFNAHAANILTAVFLATGQDPAQNVESSNCMTLMEPINNGEDLLMTISMPSIEVGTVGGGTVLGPQAAMLEMLGIQGAHPESPGHNARQLARIISAAVMAGELSLMSALAAGHLIRAHMAHNRSKPSTPLATRPSTPAPFAVLHHKESGEFARAIDQQLHAPSPLAASTTAPPPSSDAS</sequence>
<feature type="transmembrane region" description="Helical" evidence="9">
    <location>
        <begin position="256"/>
        <end position="277"/>
    </location>
</feature>
<dbReference type="GO" id="GO:0008299">
    <property type="term" value="P:isoprenoid biosynthetic process"/>
    <property type="evidence" value="ECO:0007669"/>
    <property type="project" value="InterPro"/>
</dbReference>
<keyword evidence="3 9" id="KW-0812">Transmembrane</keyword>
<dbReference type="OrthoDB" id="310654at2759"/>
<dbReference type="STRING" id="1314781.A0A165JID3"/>
<dbReference type="GO" id="GO:0005789">
    <property type="term" value="C:endoplasmic reticulum membrane"/>
    <property type="evidence" value="ECO:0007669"/>
    <property type="project" value="UniProtKB-SubCell"/>
</dbReference>
<evidence type="ECO:0000256" key="7">
    <source>
        <dbReference type="ARBA" id="ARBA00023002"/>
    </source>
</evidence>
<dbReference type="Proteomes" id="UP000077266">
    <property type="component" value="Unassembled WGS sequence"/>
</dbReference>
<dbReference type="GO" id="GO:0015936">
    <property type="term" value="P:coenzyme A metabolic process"/>
    <property type="evidence" value="ECO:0007669"/>
    <property type="project" value="InterPro"/>
</dbReference>
<dbReference type="PROSITE" id="PS50156">
    <property type="entry name" value="SSD"/>
    <property type="match status" value="1"/>
</dbReference>
<dbReference type="PROSITE" id="PS01192">
    <property type="entry name" value="HMG_COA_REDUCTASE_3"/>
    <property type="match status" value="1"/>
</dbReference>
<dbReference type="InterPro" id="IPR053958">
    <property type="entry name" value="HMGCR/SNAP/NPC1-like_SSD"/>
</dbReference>
<dbReference type="EMBL" id="KV425966">
    <property type="protein sequence ID" value="KZV94884.1"/>
    <property type="molecule type" value="Genomic_DNA"/>
</dbReference>
<dbReference type="InterPro" id="IPR023282">
    <property type="entry name" value="HMG_CoA_Rdtase_N"/>
</dbReference>
<dbReference type="PANTHER" id="PTHR10572:SF24">
    <property type="entry name" value="3-HYDROXY-3-METHYLGLUTARYL-COENZYME A REDUCTASE"/>
    <property type="match status" value="1"/>
</dbReference>
<dbReference type="Pfam" id="PF00368">
    <property type="entry name" value="HMG-CoA_red"/>
    <property type="match status" value="1"/>
</dbReference>
<dbReference type="PROSITE" id="PS50065">
    <property type="entry name" value="HMG_COA_REDUCTASE_4"/>
    <property type="match status" value="1"/>
</dbReference>
<evidence type="ECO:0000259" key="11">
    <source>
        <dbReference type="PROSITE" id="PS50156"/>
    </source>
</evidence>
<evidence type="ECO:0000256" key="10">
    <source>
        <dbReference type="SAM" id="MobiDB-lite"/>
    </source>
</evidence>
<dbReference type="InterPro" id="IPR023074">
    <property type="entry name" value="HMG_CoA_Rdtase_cat_sf"/>
</dbReference>
<dbReference type="Pfam" id="PF12349">
    <property type="entry name" value="Sterol-sensing"/>
    <property type="match status" value="1"/>
</dbReference>
<proteinExistence type="inferred from homology"/>
<dbReference type="FunFam" id="1.10.3270.10:FF:000001">
    <property type="entry name" value="3-hydroxy-3-methylglutaryl coenzyme A reductase"/>
    <property type="match status" value="1"/>
</dbReference>
<keyword evidence="8 9" id="KW-0472">Membrane</keyword>
<dbReference type="NCBIfam" id="TIGR00533">
    <property type="entry name" value="HMG_CoA_R_NADP"/>
    <property type="match status" value="1"/>
</dbReference>
<comment type="pathway">
    <text evidence="9">Metabolic intermediate biosynthesis; (R)-mevalonate biosynthesis; (R)-mevalonate from acetyl-CoA: step 3/3.</text>
</comment>
<feature type="domain" description="SSD" evidence="11">
    <location>
        <begin position="224"/>
        <end position="377"/>
    </location>
</feature>
<reference evidence="12 13" key="1">
    <citation type="journal article" date="2016" name="Mol. Biol. Evol.">
        <title>Comparative Genomics of Early-Diverging Mushroom-Forming Fungi Provides Insights into the Origins of Lignocellulose Decay Capabilities.</title>
        <authorList>
            <person name="Nagy L.G."/>
            <person name="Riley R."/>
            <person name="Tritt A."/>
            <person name="Adam C."/>
            <person name="Daum C."/>
            <person name="Floudas D."/>
            <person name="Sun H."/>
            <person name="Yadav J.S."/>
            <person name="Pangilinan J."/>
            <person name="Larsson K.H."/>
            <person name="Matsuura K."/>
            <person name="Barry K."/>
            <person name="Labutti K."/>
            <person name="Kuo R."/>
            <person name="Ohm R.A."/>
            <person name="Bhattacharya S.S."/>
            <person name="Shirouzu T."/>
            <person name="Yoshinaga Y."/>
            <person name="Martin F.M."/>
            <person name="Grigoriev I.V."/>
            <person name="Hibbett D.S."/>
        </authorList>
    </citation>
    <scope>NUCLEOTIDE SEQUENCE [LARGE SCALE GENOMIC DNA]</scope>
    <source>
        <strain evidence="12 13">HHB12029</strain>
    </source>
</reference>
<feature type="region of interest" description="Disordered" evidence="10">
    <location>
        <begin position="583"/>
        <end position="640"/>
    </location>
</feature>
<evidence type="ECO:0000256" key="9">
    <source>
        <dbReference type="RuleBase" id="RU361219"/>
    </source>
</evidence>
<name>A0A165JID3_EXIGL</name>
<evidence type="ECO:0000256" key="4">
    <source>
        <dbReference type="ARBA" id="ARBA00022824"/>
    </source>
</evidence>
<dbReference type="InterPro" id="IPR002202">
    <property type="entry name" value="HMG_CoA_Rdtase"/>
</dbReference>
<dbReference type="InterPro" id="IPR023076">
    <property type="entry name" value="HMG_CoA_Rdtase_CS"/>
</dbReference>
<dbReference type="PROSITE" id="PS00066">
    <property type="entry name" value="HMG_COA_REDUCTASE_1"/>
    <property type="match status" value="1"/>
</dbReference>
<keyword evidence="5 9" id="KW-0521">NADP</keyword>
<feature type="transmembrane region" description="Helical" evidence="9">
    <location>
        <begin position="424"/>
        <end position="449"/>
    </location>
</feature>
<dbReference type="PRINTS" id="PR00071">
    <property type="entry name" value="HMGCOARDTASE"/>
</dbReference>
<evidence type="ECO:0000256" key="8">
    <source>
        <dbReference type="ARBA" id="ARBA00023136"/>
    </source>
</evidence>
<dbReference type="InterPro" id="IPR004554">
    <property type="entry name" value="HMG_CoA_Rdtase_eu_arc"/>
</dbReference>
<keyword evidence="7 9" id="KW-0560">Oxidoreductase</keyword>
<dbReference type="PROSITE" id="PS00318">
    <property type="entry name" value="HMG_COA_REDUCTASE_2"/>
    <property type="match status" value="1"/>
</dbReference>
<dbReference type="InParanoid" id="A0A165JID3"/>
<evidence type="ECO:0000256" key="5">
    <source>
        <dbReference type="ARBA" id="ARBA00022857"/>
    </source>
</evidence>
<keyword evidence="13" id="KW-1185">Reference proteome</keyword>
<dbReference type="CDD" id="cd00643">
    <property type="entry name" value="HMG-CoA_reductase_classI"/>
    <property type="match status" value="1"/>
</dbReference>
<feature type="transmembrane region" description="Helical" evidence="9">
    <location>
        <begin position="223"/>
        <end position="244"/>
    </location>
</feature>